<feature type="transmembrane region" description="Helical" evidence="1">
    <location>
        <begin position="98"/>
        <end position="123"/>
    </location>
</feature>
<dbReference type="Proteomes" id="UP001589813">
    <property type="component" value="Unassembled WGS sequence"/>
</dbReference>
<reference evidence="2 3" key="1">
    <citation type="submission" date="2024-09" db="EMBL/GenBank/DDBJ databases">
        <authorList>
            <person name="Sun Q."/>
            <person name="Mori K."/>
        </authorList>
    </citation>
    <scope>NUCLEOTIDE SEQUENCE [LARGE SCALE GENOMIC DNA]</scope>
    <source>
        <strain evidence="2 3">KCTC 23315</strain>
    </source>
</reference>
<protein>
    <submittedName>
        <fullName evidence="2">Uncharacterized protein</fullName>
    </submittedName>
</protein>
<keyword evidence="3" id="KW-1185">Reference proteome</keyword>
<feature type="transmembrane region" description="Helical" evidence="1">
    <location>
        <begin position="21"/>
        <end position="41"/>
    </location>
</feature>
<accession>A0ABV6BG72</accession>
<keyword evidence="1" id="KW-0812">Transmembrane</keyword>
<evidence type="ECO:0000313" key="3">
    <source>
        <dbReference type="Proteomes" id="UP001589813"/>
    </source>
</evidence>
<comment type="caution">
    <text evidence="2">The sequence shown here is derived from an EMBL/GenBank/DDBJ whole genome shotgun (WGS) entry which is preliminary data.</text>
</comment>
<keyword evidence="1" id="KW-0472">Membrane</keyword>
<dbReference type="EMBL" id="JBHLXP010000005">
    <property type="protein sequence ID" value="MFC0049881.1"/>
    <property type="molecule type" value="Genomic_DNA"/>
</dbReference>
<name>A0ABV6BG72_9GAMM</name>
<proteinExistence type="predicted"/>
<evidence type="ECO:0000313" key="2">
    <source>
        <dbReference type="EMBL" id="MFC0049881.1"/>
    </source>
</evidence>
<gene>
    <name evidence="2" type="ORF">ACFFJP_16390</name>
</gene>
<feature type="transmembrane region" description="Helical" evidence="1">
    <location>
        <begin position="47"/>
        <end position="64"/>
    </location>
</feature>
<organism evidence="2 3">
    <name type="scientific">Rheinheimera tilapiae</name>
    <dbReference type="NCBI Taxonomy" id="875043"/>
    <lineage>
        <taxon>Bacteria</taxon>
        <taxon>Pseudomonadati</taxon>
        <taxon>Pseudomonadota</taxon>
        <taxon>Gammaproteobacteria</taxon>
        <taxon>Chromatiales</taxon>
        <taxon>Chromatiaceae</taxon>
        <taxon>Rheinheimera</taxon>
    </lineage>
</organism>
<sequence>MRGFWRRYQQLLQRSSHWFSPQFLQICALLLLLGSVVLFLLPQRSEWLLLPLLLLLWCLLLLLAKQMFQQVPTAKPVAGLLARLWYWLRFGWYQLMLLLFLVLCLVCLAFSLKLAGVILRAVLA</sequence>
<dbReference type="RefSeq" id="WP_377246592.1">
    <property type="nucleotide sequence ID" value="NZ_JBHLXP010000005.1"/>
</dbReference>
<keyword evidence="1" id="KW-1133">Transmembrane helix</keyword>
<evidence type="ECO:0000256" key="1">
    <source>
        <dbReference type="SAM" id="Phobius"/>
    </source>
</evidence>